<evidence type="ECO:0000256" key="2">
    <source>
        <dbReference type="ARBA" id="ARBA00022525"/>
    </source>
</evidence>
<dbReference type="InterPro" id="IPR039448">
    <property type="entry name" value="Beta_helix"/>
</dbReference>
<dbReference type="EMBL" id="DTGG01000123">
    <property type="protein sequence ID" value="HFZ09285.1"/>
    <property type="molecule type" value="Genomic_DNA"/>
</dbReference>
<dbReference type="Gene3D" id="2.160.20.10">
    <property type="entry name" value="Single-stranded right-handed beta-helix, Pectin lyase-like"/>
    <property type="match status" value="1"/>
</dbReference>
<comment type="subcellular location">
    <subcellularLocation>
        <location evidence="1">Secreted</location>
    </subcellularLocation>
</comment>
<sequence>MNLYTFYTSKSAKFLIKKKLLCLQPIFYLFLLMVCSVIFLSPVVSLSATYYVSLTGNDSNPGTEAQPLRTIQKAANIVEPGDTVLVKPGDYGENVSIMRSGSAGAPIIFKGDGPVETIKTKSFSVGSWDPNAVHYITIDNFMTSGGIGLYGSYNIVQNCIMEGYGVGISWHPTAHPPATGCVVRNNIMRNFGDVVLNNTGTKTTDCIFENNIIYNGTGDVWRLFGSGHIIRNNEVYDLREEGWHADIFQVYDSNLERSYDIIVENNYFHDSTGSMCMMLGNGYSEIRDWTFRNNIFYNVGGVCQVGWPGFKFYNNHFLESGKNTAGPLLFRYYEQRGEYPVGGHRTRIFNNFFIGSSSSPDGDGIGWYHFADRPRDILTDFQADYNYVTKTPTANYASKSGFSGQETHGINGGDPKFVDYSNKDFQIKKTSPAIDAGTSISSFNYDKIGILRPQGAGWDIGAYEYKGESASPSQPRNLRIITN</sequence>
<feature type="transmembrane region" description="Helical" evidence="4">
    <location>
        <begin position="20"/>
        <end position="40"/>
    </location>
</feature>
<evidence type="ECO:0000259" key="5">
    <source>
        <dbReference type="Pfam" id="PF07602"/>
    </source>
</evidence>
<evidence type="ECO:0000256" key="3">
    <source>
        <dbReference type="ARBA" id="ARBA00022729"/>
    </source>
</evidence>
<gene>
    <name evidence="7" type="ORF">ENV41_04050</name>
</gene>
<keyword evidence="3" id="KW-0732">Signal</keyword>
<feature type="domain" description="Right handed beta helix" evidence="6">
    <location>
        <begin position="146"/>
        <end position="317"/>
    </location>
</feature>
<keyword evidence="4" id="KW-0472">Membrane</keyword>
<dbReference type="GO" id="GO:0005576">
    <property type="term" value="C:extracellular region"/>
    <property type="evidence" value="ECO:0007669"/>
    <property type="project" value="UniProtKB-SubCell"/>
</dbReference>
<comment type="caution">
    <text evidence="7">The sequence shown here is derived from an EMBL/GenBank/DDBJ whole genome shotgun (WGS) entry which is preliminary data.</text>
</comment>
<dbReference type="InterPro" id="IPR059226">
    <property type="entry name" value="Choice_anch_Q_dom"/>
</dbReference>
<dbReference type="InterPro" id="IPR012334">
    <property type="entry name" value="Pectin_lyas_fold"/>
</dbReference>
<keyword evidence="4" id="KW-0812">Transmembrane</keyword>
<dbReference type="NCBIfam" id="NF041518">
    <property type="entry name" value="choice_anch_Q"/>
    <property type="match status" value="1"/>
</dbReference>
<reference evidence="7" key="1">
    <citation type="journal article" date="2020" name="mSystems">
        <title>Genome- and Community-Level Interaction Insights into Carbon Utilization and Element Cycling Functions of Hydrothermarchaeota in Hydrothermal Sediment.</title>
        <authorList>
            <person name="Zhou Z."/>
            <person name="Liu Y."/>
            <person name="Xu W."/>
            <person name="Pan J."/>
            <person name="Luo Z.H."/>
            <person name="Li M."/>
        </authorList>
    </citation>
    <scope>NUCLEOTIDE SEQUENCE [LARGE SCALE GENOMIC DNA]</scope>
    <source>
        <strain evidence="7">SpSt-757</strain>
    </source>
</reference>
<dbReference type="GO" id="GO:0016837">
    <property type="term" value="F:carbon-oxygen lyase activity, acting on polysaccharides"/>
    <property type="evidence" value="ECO:0007669"/>
    <property type="project" value="TreeGrafter"/>
</dbReference>
<evidence type="ECO:0000256" key="4">
    <source>
        <dbReference type="SAM" id="Phobius"/>
    </source>
</evidence>
<dbReference type="InterPro" id="IPR011050">
    <property type="entry name" value="Pectin_lyase_fold/virulence"/>
</dbReference>
<protein>
    <submittedName>
        <fullName evidence="7">DUF1565 domain-containing protein</fullName>
    </submittedName>
</protein>
<evidence type="ECO:0000259" key="6">
    <source>
        <dbReference type="Pfam" id="PF13229"/>
    </source>
</evidence>
<evidence type="ECO:0000256" key="1">
    <source>
        <dbReference type="ARBA" id="ARBA00004613"/>
    </source>
</evidence>
<evidence type="ECO:0000313" key="7">
    <source>
        <dbReference type="EMBL" id="HFZ09285.1"/>
    </source>
</evidence>
<dbReference type="PANTHER" id="PTHR40088">
    <property type="entry name" value="PECTATE LYASE (EUROFUNG)"/>
    <property type="match status" value="1"/>
</dbReference>
<keyword evidence="4" id="KW-1133">Transmembrane helix</keyword>
<dbReference type="SUPFAM" id="SSF51126">
    <property type="entry name" value="Pectin lyase-like"/>
    <property type="match status" value="1"/>
</dbReference>
<dbReference type="AlphaFoldDB" id="A0A7V3N6D9"/>
<organism evidence="7">
    <name type="scientific">candidate division CPR3 bacterium</name>
    <dbReference type="NCBI Taxonomy" id="2268181"/>
    <lineage>
        <taxon>Bacteria</taxon>
        <taxon>Bacteria division CPR3</taxon>
    </lineage>
</organism>
<dbReference type="Pfam" id="PF13229">
    <property type="entry name" value="Beta_helix"/>
    <property type="match status" value="1"/>
</dbReference>
<proteinExistence type="predicted"/>
<name>A0A7V3N6D9_UNCC3</name>
<feature type="domain" description="DUF1565" evidence="5">
    <location>
        <begin position="55"/>
        <end position="94"/>
    </location>
</feature>
<dbReference type="PANTHER" id="PTHR40088:SF2">
    <property type="entry name" value="SECRETED SUGAR HYDROLASE"/>
    <property type="match status" value="1"/>
</dbReference>
<dbReference type="InterPro" id="IPR011459">
    <property type="entry name" value="DUF1565"/>
</dbReference>
<accession>A0A7V3N6D9</accession>
<dbReference type="InterPro" id="IPR052052">
    <property type="entry name" value="Polysaccharide_Lyase_9"/>
</dbReference>
<keyword evidence="2" id="KW-0964">Secreted</keyword>
<dbReference type="Pfam" id="PF07602">
    <property type="entry name" value="DUF1565"/>
    <property type="match status" value="1"/>
</dbReference>